<organism evidence="1 2">
    <name type="scientific">Gracilariopsis chorda</name>
    <dbReference type="NCBI Taxonomy" id="448386"/>
    <lineage>
        <taxon>Eukaryota</taxon>
        <taxon>Rhodophyta</taxon>
        <taxon>Florideophyceae</taxon>
        <taxon>Rhodymeniophycidae</taxon>
        <taxon>Gracilariales</taxon>
        <taxon>Gracilariaceae</taxon>
        <taxon>Gracilariopsis</taxon>
    </lineage>
</organism>
<dbReference type="EMBL" id="NBIV01000096">
    <property type="protein sequence ID" value="PXF44271.1"/>
    <property type="molecule type" value="Genomic_DNA"/>
</dbReference>
<accession>A0A2V3IQ97</accession>
<dbReference type="Proteomes" id="UP000247409">
    <property type="component" value="Unassembled WGS sequence"/>
</dbReference>
<reference evidence="1 2" key="1">
    <citation type="journal article" date="2018" name="Mol. Biol. Evol.">
        <title>Analysis of the draft genome of the red seaweed Gracilariopsis chorda provides insights into genome size evolution in Rhodophyta.</title>
        <authorList>
            <person name="Lee J."/>
            <person name="Yang E.C."/>
            <person name="Graf L."/>
            <person name="Yang J.H."/>
            <person name="Qiu H."/>
            <person name="Zel Zion U."/>
            <person name="Chan C.X."/>
            <person name="Stephens T.G."/>
            <person name="Weber A.P.M."/>
            <person name="Boo G.H."/>
            <person name="Boo S.M."/>
            <person name="Kim K.M."/>
            <person name="Shin Y."/>
            <person name="Jung M."/>
            <person name="Lee S.J."/>
            <person name="Yim H.S."/>
            <person name="Lee J.H."/>
            <person name="Bhattacharya D."/>
            <person name="Yoon H.S."/>
        </authorList>
    </citation>
    <scope>NUCLEOTIDE SEQUENCE [LARGE SCALE GENOMIC DNA]</scope>
    <source>
        <strain evidence="1 2">SKKU-2015</strain>
        <tissue evidence="1">Whole body</tissue>
    </source>
</reference>
<evidence type="ECO:0008006" key="3">
    <source>
        <dbReference type="Google" id="ProtNLM"/>
    </source>
</evidence>
<sequence>MAICDNLISGSDGSKVYRKTVKTIRSQIPLMNLRHKSETFEALCGTRELKGVVKSLFLSSDTTVEAKRVKGDAIVQDVIKLGELEAHLNLTDLEVQTTPRKIGITFSQTAGQSTGNCIPKTAVTPQRKLLPLFLSDTEEELEEPFVHRHKQQSKTRPNSVELAANVVPEQVGSTLKCVDDSDSDEDECVQPISKQKLGRPLTRRFSDHETQLLIRAIRNDGVGNWRRIQEKYFFLKLYNRSVTSLKIKPVHWGTKALENAGREVEKN</sequence>
<dbReference type="CDD" id="cd11660">
    <property type="entry name" value="SANT_TRF"/>
    <property type="match status" value="1"/>
</dbReference>
<comment type="caution">
    <text evidence="1">The sequence shown here is derived from an EMBL/GenBank/DDBJ whole genome shotgun (WGS) entry which is preliminary data.</text>
</comment>
<dbReference type="SUPFAM" id="SSF46689">
    <property type="entry name" value="Homeodomain-like"/>
    <property type="match status" value="1"/>
</dbReference>
<gene>
    <name evidence="1" type="ORF">BWQ96_05975</name>
</gene>
<name>A0A2V3IQ97_9FLOR</name>
<dbReference type="AlphaFoldDB" id="A0A2V3IQ97"/>
<keyword evidence="2" id="KW-1185">Reference proteome</keyword>
<evidence type="ECO:0000313" key="2">
    <source>
        <dbReference type="Proteomes" id="UP000247409"/>
    </source>
</evidence>
<proteinExistence type="predicted"/>
<protein>
    <recommendedName>
        <fullName evidence="3">Myb-like domain-containing protein</fullName>
    </recommendedName>
</protein>
<dbReference type="InterPro" id="IPR009057">
    <property type="entry name" value="Homeodomain-like_sf"/>
</dbReference>
<evidence type="ECO:0000313" key="1">
    <source>
        <dbReference type="EMBL" id="PXF44271.1"/>
    </source>
</evidence>